<name>A0ABD2PJ59_9PLAT</name>
<gene>
    <name evidence="2" type="ORF">Ciccas_014008</name>
</gene>
<feature type="compositionally biased region" description="Basic and acidic residues" evidence="1">
    <location>
        <begin position="16"/>
        <end position="27"/>
    </location>
</feature>
<dbReference type="Proteomes" id="UP001626550">
    <property type="component" value="Unassembled WGS sequence"/>
</dbReference>
<evidence type="ECO:0000256" key="1">
    <source>
        <dbReference type="SAM" id="MobiDB-lite"/>
    </source>
</evidence>
<proteinExistence type="predicted"/>
<feature type="non-terminal residue" evidence="2">
    <location>
        <position position="79"/>
    </location>
</feature>
<evidence type="ECO:0000313" key="3">
    <source>
        <dbReference type="Proteomes" id="UP001626550"/>
    </source>
</evidence>
<comment type="caution">
    <text evidence="2">The sequence shown here is derived from an EMBL/GenBank/DDBJ whole genome shotgun (WGS) entry which is preliminary data.</text>
</comment>
<protein>
    <submittedName>
        <fullName evidence="2">Uncharacterized protein</fullName>
    </submittedName>
</protein>
<accession>A0ABD2PJ59</accession>
<sequence>MSTSLIIRHASNSMEIQREKVTEKEQTQPKPALMSARVERDHFRVFSSTSQRPPNQQAMRFTEPQMHNGNEQEFLALHR</sequence>
<feature type="compositionally biased region" description="Polar residues" evidence="1">
    <location>
        <begin position="1"/>
        <end position="15"/>
    </location>
</feature>
<dbReference type="EMBL" id="JBJKFK010007266">
    <property type="protein sequence ID" value="KAL3307475.1"/>
    <property type="molecule type" value="Genomic_DNA"/>
</dbReference>
<organism evidence="2 3">
    <name type="scientific">Cichlidogyrus casuarinus</name>
    <dbReference type="NCBI Taxonomy" id="1844966"/>
    <lineage>
        <taxon>Eukaryota</taxon>
        <taxon>Metazoa</taxon>
        <taxon>Spiralia</taxon>
        <taxon>Lophotrochozoa</taxon>
        <taxon>Platyhelminthes</taxon>
        <taxon>Monogenea</taxon>
        <taxon>Monopisthocotylea</taxon>
        <taxon>Dactylogyridea</taxon>
        <taxon>Ancyrocephalidae</taxon>
        <taxon>Cichlidogyrus</taxon>
    </lineage>
</organism>
<feature type="compositionally biased region" description="Polar residues" evidence="1">
    <location>
        <begin position="46"/>
        <end position="71"/>
    </location>
</feature>
<keyword evidence="3" id="KW-1185">Reference proteome</keyword>
<reference evidence="2 3" key="1">
    <citation type="submission" date="2024-11" db="EMBL/GenBank/DDBJ databases">
        <title>Adaptive evolution of stress response genes in parasites aligns with host niche diversity.</title>
        <authorList>
            <person name="Hahn C."/>
            <person name="Resl P."/>
        </authorList>
    </citation>
    <scope>NUCLEOTIDE SEQUENCE [LARGE SCALE GENOMIC DNA]</scope>
    <source>
        <strain evidence="2">EGGRZ-B1_66</strain>
        <tissue evidence="2">Body</tissue>
    </source>
</reference>
<feature type="region of interest" description="Disordered" evidence="1">
    <location>
        <begin position="1"/>
        <end position="79"/>
    </location>
</feature>
<dbReference type="AlphaFoldDB" id="A0ABD2PJ59"/>
<evidence type="ECO:0000313" key="2">
    <source>
        <dbReference type="EMBL" id="KAL3307475.1"/>
    </source>
</evidence>